<comment type="function">
    <text evidence="8">Component of the signal peptidase complex (SPC) which catalyzes the cleavage of N-terminal signal sequences from nascent proteins as they are translocated into the lumen of the endoplasmic reticulum. Dispensable for SPC enzymatic activity.</text>
</comment>
<sequence>MDLSFVHEALEGKIDFEGQQLVDQIARNGLIGITATSFLTGFALQSLRVAFGVLGLGFVVILVAVVPPWSIYNSSPVQWLPAIPTEEKKKTK</sequence>
<organism evidence="10 11">
    <name type="scientific">Plicaturopsis crispa FD-325 SS-3</name>
    <dbReference type="NCBI Taxonomy" id="944288"/>
    <lineage>
        <taxon>Eukaryota</taxon>
        <taxon>Fungi</taxon>
        <taxon>Dikarya</taxon>
        <taxon>Basidiomycota</taxon>
        <taxon>Agaricomycotina</taxon>
        <taxon>Agaricomycetes</taxon>
        <taxon>Agaricomycetidae</taxon>
        <taxon>Amylocorticiales</taxon>
        <taxon>Amylocorticiaceae</taxon>
        <taxon>Plicatura</taxon>
        <taxon>Plicaturopsis crispa</taxon>
    </lineage>
</organism>
<dbReference type="InterPro" id="IPR009542">
    <property type="entry name" value="Spc1/SPCS1"/>
</dbReference>
<dbReference type="HOGENOM" id="CLU_134505_2_0_1"/>
<dbReference type="EMBL" id="KN832569">
    <property type="protein sequence ID" value="KII84893.1"/>
    <property type="molecule type" value="Genomic_DNA"/>
</dbReference>
<keyword evidence="5" id="KW-0256">Endoplasmic reticulum</keyword>
<evidence type="ECO:0000256" key="3">
    <source>
        <dbReference type="ARBA" id="ARBA00017059"/>
    </source>
</evidence>
<feature type="transmembrane region" description="Helical" evidence="9">
    <location>
        <begin position="25"/>
        <end position="44"/>
    </location>
</feature>
<name>A0A0C9T9G1_PLICR</name>
<reference evidence="10 11" key="1">
    <citation type="submission" date="2014-06" db="EMBL/GenBank/DDBJ databases">
        <title>Evolutionary Origins and Diversification of the Mycorrhizal Mutualists.</title>
        <authorList>
            <consortium name="DOE Joint Genome Institute"/>
            <consortium name="Mycorrhizal Genomics Consortium"/>
            <person name="Kohler A."/>
            <person name="Kuo A."/>
            <person name="Nagy L.G."/>
            <person name="Floudas D."/>
            <person name="Copeland A."/>
            <person name="Barry K.W."/>
            <person name="Cichocki N."/>
            <person name="Veneault-Fourrey C."/>
            <person name="LaButti K."/>
            <person name="Lindquist E.A."/>
            <person name="Lipzen A."/>
            <person name="Lundell T."/>
            <person name="Morin E."/>
            <person name="Murat C."/>
            <person name="Riley R."/>
            <person name="Ohm R."/>
            <person name="Sun H."/>
            <person name="Tunlid A."/>
            <person name="Henrissat B."/>
            <person name="Grigoriev I.V."/>
            <person name="Hibbett D.S."/>
            <person name="Martin F."/>
        </authorList>
    </citation>
    <scope>NUCLEOTIDE SEQUENCE [LARGE SCALE GENOMIC DNA]</scope>
    <source>
        <strain evidence="10 11">FD-325 SS-3</strain>
    </source>
</reference>
<keyword evidence="6 9" id="KW-1133">Transmembrane helix</keyword>
<evidence type="ECO:0000256" key="6">
    <source>
        <dbReference type="ARBA" id="ARBA00022989"/>
    </source>
</evidence>
<comment type="similarity">
    <text evidence="2">Belongs to the SPCS1 family.</text>
</comment>
<evidence type="ECO:0000256" key="7">
    <source>
        <dbReference type="ARBA" id="ARBA00023136"/>
    </source>
</evidence>
<dbReference type="AlphaFoldDB" id="A0A0C9T9G1"/>
<dbReference type="GO" id="GO:0006465">
    <property type="term" value="P:signal peptide processing"/>
    <property type="evidence" value="ECO:0007669"/>
    <property type="project" value="InterPro"/>
</dbReference>
<evidence type="ECO:0000313" key="10">
    <source>
        <dbReference type="EMBL" id="KII84893.1"/>
    </source>
</evidence>
<evidence type="ECO:0000256" key="9">
    <source>
        <dbReference type="SAM" id="Phobius"/>
    </source>
</evidence>
<dbReference type="PANTHER" id="PTHR13202">
    <property type="entry name" value="MICROSOMAL SIGNAL PEPTIDASE 12 KDA SUBUNIT"/>
    <property type="match status" value="1"/>
</dbReference>
<dbReference type="PANTHER" id="PTHR13202:SF0">
    <property type="entry name" value="SIGNAL PEPTIDASE COMPLEX SUBUNIT 1"/>
    <property type="match status" value="1"/>
</dbReference>
<dbReference type="Proteomes" id="UP000053263">
    <property type="component" value="Unassembled WGS sequence"/>
</dbReference>
<evidence type="ECO:0000313" key="11">
    <source>
        <dbReference type="Proteomes" id="UP000053263"/>
    </source>
</evidence>
<keyword evidence="4 9" id="KW-0812">Transmembrane</keyword>
<evidence type="ECO:0000256" key="4">
    <source>
        <dbReference type="ARBA" id="ARBA00022692"/>
    </source>
</evidence>
<dbReference type="Pfam" id="PF06645">
    <property type="entry name" value="SPC12"/>
    <property type="match status" value="1"/>
</dbReference>
<dbReference type="GO" id="GO:0045047">
    <property type="term" value="P:protein targeting to ER"/>
    <property type="evidence" value="ECO:0007669"/>
    <property type="project" value="TreeGrafter"/>
</dbReference>
<gene>
    <name evidence="10" type="ORF">PLICRDRAFT_57401</name>
</gene>
<evidence type="ECO:0000256" key="8">
    <source>
        <dbReference type="ARBA" id="ARBA00045204"/>
    </source>
</evidence>
<dbReference type="GO" id="GO:0005787">
    <property type="term" value="C:signal peptidase complex"/>
    <property type="evidence" value="ECO:0007669"/>
    <property type="project" value="InterPro"/>
</dbReference>
<accession>A0A0C9T9G1</accession>
<proteinExistence type="inferred from homology"/>
<evidence type="ECO:0000256" key="5">
    <source>
        <dbReference type="ARBA" id="ARBA00022824"/>
    </source>
</evidence>
<keyword evidence="7 9" id="KW-0472">Membrane</keyword>
<evidence type="ECO:0000256" key="1">
    <source>
        <dbReference type="ARBA" id="ARBA00004477"/>
    </source>
</evidence>
<evidence type="ECO:0000256" key="2">
    <source>
        <dbReference type="ARBA" id="ARBA00005245"/>
    </source>
</evidence>
<protein>
    <recommendedName>
        <fullName evidence="3">Signal peptidase complex subunit 1</fullName>
    </recommendedName>
</protein>
<comment type="subcellular location">
    <subcellularLocation>
        <location evidence="1">Endoplasmic reticulum membrane</location>
        <topology evidence="1">Multi-pass membrane protein</topology>
    </subcellularLocation>
</comment>
<feature type="transmembrane region" description="Helical" evidence="9">
    <location>
        <begin position="51"/>
        <end position="71"/>
    </location>
</feature>
<keyword evidence="11" id="KW-1185">Reference proteome</keyword>
<dbReference type="OrthoDB" id="263893at2759"/>